<sequence>MLILAIVRLSCSVPLRFTLGTALPHAPPSRQPIRMMAARSSFRNPNNLPVKVCVVCQQQFTWRKKWERCWDEVTTCSKRCNGERKKLARQGNAGDASSLEPSDHSDEIVGSTLTAGTNAPTEERAARKAARKAAKEVRRATREGRADPTVGQKTCNMCMRSVDLLVRCKVDNTKEWKMVCGRCWNTDAVAGGVVDGSGSNPHYRYGGLWKNLKQQAGAGGAVVDQPLYEQLRSGQLDSDEKSD</sequence>
<evidence type="ECO:0000313" key="4">
    <source>
        <dbReference type="Proteomes" id="UP001515480"/>
    </source>
</evidence>
<organism evidence="3 4">
    <name type="scientific">Prymnesium parvum</name>
    <name type="common">Toxic golden alga</name>
    <dbReference type="NCBI Taxonomy" id="97485"/>
    <lineage>
        <taxon>Eukaryota</taxon>
        <taxon>Haptista</taxon>
        <taxon>Haptophyta</taxon>
        <taxon>Prymnesiophyceae</taxon>
        <taxon>Prymnesiales</taxon>
        <taxon>Prymnesiaceae</taxon>
        <taxon>Prymnesium</taxon>
    </lineage>
</organism>
<feature type="compositionally biased region" description="Basic and acidic residues" evidence="1">
    <location>
        <begin position="133"/>
        <end position="146"/>
    </location>
</feature>
<gene>
    <name evidence="3" type="ORF">AB1Y20_015601</name>
</gene>
<protein>
    <submittedName>
        <fullName evidence="3">Uncharacterized protein</fullName>
    </submittedName>
</protein>
<feature type="signal peptide" evidence="2">
    <location>
        <begin position="1"/>
        <end position="20"/>
    </location>
</feature>
<accession>A0AB34JYY5</accession>
<proteinExistence type="predicted"/>
<feature type="compositionally biased region" description="Polar residues" evidence="1">
    <location>
        <begin position="111"/>
        <end position="120"/>
    </location>
</feature>
<dbReference type="PANTHER" id="PTHR37463">
    <property type="entry name" value="GSL3115 PROTEIN"/>
    <property type="match status" value="1"/>
</dbReference>
<dbReference type="Pfam" id="PF10013">
    <property type="entry name" value="DUF2256"/>
    <property type="match status" value="1"/>
</dbReference>
<feature type="region of interest" description="Disordered" evidence="1">
    <location>
        <begin position="87"/>
        <end position="148"/>
    </location>
</feature>
<comment type="caution">
    <text evidence="3">The sequence shown here is derived from an EMBL/GenBank/DDBJ whole genome shotgun (WGS) entry which is preliminary data.</text>
</comment>
<dbReference type="InterPro" id="IPR017136">
    <property type="entry name" value="UCP037205"/>
</dbReference>
<dbReference type="AlphaFoldDB" id="A0AB34JYY5"/>
<keyword evidence="4" id="KW-1185">Reference proteome</keyword>
<evidence type="ECO:0000256" key="2">
    <source>
        <dbReference type="SAM" id="SignalP"/>
    </source>
</evidence>
<evidence type="ECO:0000256" key="1">
    <source>
        <dbReference type="SAM" id="MobiDB-lite"/>
    </source>
</evidence>
<reference evidence="3 4" key="1">
    <citation type="journal article" date="2024" name="Science">
        <title>Giant polyketide synthase enzymes in the biosynthesis of giant marine polyether toxins.</title>
        <authorList>
            <person name="Fallon T.R."/>
            <person name="Shende V.V."/>
            <person name="Wierzbicki I.H."/>
            <person name="Pendleton A.L."/>
            <person name="Watervoot N.F."/>
            <person name="Auber R.P."/>
            <person name="Gonzalez D.J."/>
            <person name="Wisecaver J.H."/>
            <person name="Moore B.S."/>
        </authorList>
    </citation>
    <scope>NUCLEOTIDE SEQUENCE [LARGE SCALE GENOMIC DNA]</scope>
    <source>
        <strain evidence="3 4">12B1</strain>
    </source>
</reference>
<dbReference type="EMBL" id="JBGBPQ010000003">
    <property type="protein sequence ID" value="KAL1526910.1"/>
    <property type="molecule type" value="Genomic_DNA"/>
</dbReference>
<feature type="chain" id="PRO_5044311300" evidence="2">
    <location>
        <begin position="21"/>
        <end position="243"/>
    </location>
</feature>
<dbReference type="Proteomes" id="UP001515480">
    <property type="component" value="Unassembled WGS sequence"/>
</dbReference>
<dbReference type="PANTHER" id="PTHR37463:SF1">
    <property type="entry name" value="DUF2256 DOMAIN-CONTAINING PROTEIN"/>
    <property type="match status" value="1"/>
</dbReference>
<evidence type="ECO:0000313" key="3">
    <source>
        <dbReference type="EMBL" id="KAL1526910.1"/>
    </source>
</evidence>
<name>A0AB34JYY5_PRYPA</name>
<keyword evidence="2" id="KW-0732">Signal</keyword>